<evidence type="ECO:0000313" key="4">
    <source>
        <dbReference type="Proteomes" id="UP000749559"/>
    </source>
</evidence>
<dbReference type="GO" id="GO:0005789">
    <property type="term" value="C:endoplasmic reticulum membrane"/>
    <property type="evidence" value="ECO:0007669"/>
    <property type="project" value="TreeGrafter"/>
</dbReference>
<protein>
    <recommendedName>
        <fullName evidence="2">Methyltransferase FkbM domain-containing protein</fullName>
    </recommendedName>
</protein>
<evidence type="ECO:0000313" key="3">
    <source>
        <dbReference type="EMBL" id="CAH1803378.1"/>
    </source>
</evidence>
<sequence length="297" mass="34376">MPSQRQTSIIFLILVLLLIMMYCILSRCIISLNQHIKEDHINPTRIPADFYEIGFSNPSDEHLVEHVKLNWIHPPSAEIPKMKEPINHHFSQHGQSEYIDNLLKGKTNGFFIECGAFNGKELSNSLFFERYRNWTGLLVEPNKRVFQELLNLKRKSFAANVLLCPDNTSRKSTFVDADYLSGMKENVQLRADAIAKSKTYLVQCFTLYTLLLAVGVTRVDYFSLDVEGAEISILKTIPFDKIYIKTLSVEYLFNDGQSIDKEKTQKNLKVIRDFFEQLGFYREVNVGLLDVFFERID</sequence>
<dbReference type="SUPFAM" id="SSF53335">
    <property type="entry name" value="S-adenosyl-L-methionine-dependent methyltransferases"/>
    <property type="match status" value="1"/>
</dbReference>
<feature type="domain" description="Methyltransferase FkbM" evidence="2">
    <location>
        <begin position="113"/>
        <end position="280"/>
    </location>
</feature>
<dbReference type="GO" id="GO:0016197">
    <property type="term" value="P:endosomal transport"/>
    <property type="evidence" value="ECO:0007669"/>
    <property type="project" value="TreeGrafter"/>
</dbReference>
<dbReference type="GO" id="GO:0005794">
    <property type="term" value="C:Golgi apparatus"/>
    <property type="evidence" value="ECO:0007669"/>
    <property type="project" value="TreeGrafter"/>
</dbReference>
<dbReference type="AlphaFoldDB" id="A0A8S4QG40"/>
<gene>
    <name evidence="3" type="ORF">OFUS_LOCUS26982</name>
</gene>
<dbReference type="GO" id="GO:0031902">
    <property type="term" value="C:late endosome membrane"/>
    <property type="evidence" value="ECO:0007669"/>
    <property type="project" value="TreeGrafter"/>
</dbReference>
<keyword evidence="1" id="KW-1133">Transmembrane helix</keyword>
<keyword evidence="1" id="KW-0472">Membrane</keyword>
<dbReference type="Gene3D" id="3.40.50.150">
    <property type="entry name" value="Vaccinia Virus protein VP39"/>
    <property type="match status" value="1"/>
</dbReference>
<evidence type="ECO:0000259" key="2">
    <source>
        <dbReference type="Pfam" id="PF05050"/>
    </source>
</evidence>
<dbReference type="InterPro" id="IPR029063">
    <property type="entry name" value="SAM-dependent_MTases_sf"/>
</dbReference>
<keyword evidence="1" id="KW-0812">Transmembrane</keyword>
<proteinExistence type="predicted"/>
<comment type="caution">
    <text evidence="3">The sequence shown here is derived from an EMBL/GenBank/DDBJ whole genome shotgun (WGS) entry which is preliminary data.</text>
</comment>
<dbReference type="Proteomes" id="UP000749559">
    <property type="component" value="Unassembled WGS sequence"/>
</dbReference>
<evidence type="ECO:0000256" key="1">
    <source>
        <dbReference type="SAM" id="Phobius"/>
    </source>
</evidence>
<dbReference type="InterPro" id="IPR006342">
    <property type="entry name" value="FkbM_mtfrase"/>
</dbReference>
<dbReference type="InterPro" id="IPR053202">
    <property type="entry name" value="EGF_Rcpt_Signaling_Reg"/>
</dbReference>
<feature type="transmembrane region" description="Helical" evidence="1">
    <location>
        <begin position="6"/>
        <end position="25"/>
    </location>
</feature>
<dbReference type="PANTHER" id="PTHR34009:SF2">
    <property type="entry name" value="PROTEIN STAR"/>
    <property type="match status" value="1"/>
</dbReference>
<dbReference type="GO" id="GO:0006888">
    <property type="term" value="P:endoplasmic reticulum to Golgi vesicle-mediated transport"/>
    <property type="evidence" value="ECO:0007669"/>
    <property type="project" value="TreeGrafter"/>
</dbReference>
<reference evidence="3" key="1">
    <citation type="submission" date="2022-03" db="EMBL/GenBank/DDBJ databases">
        <authorList>
            <person name="Martin C."/>
        </authorList>
    </citation>
    <scope>NUCLEOTIDE SEQUENCE</scope>
</reference>
<dbReference type="EMBL" id="CAIIXF020000679">
    <property type="protein sequence ID" value="CAH1803378.1"/>
    <property type="molecule type" value="Genomic_DNA"/>
</dbReference>
<organism evidence="3 4">
    <name type="scientific">Owenia fusiformis</name>
    <name type="common">Polychaete worm</name>
    <dbReference type="NCBI Taxonomy" id="6347"/>
    <lineage>
        <taxon>Eukaryota</taxon>
        <taxon>Metazoa</taxon>
        <taxon>Spiralia</taxon>
        <taxon>Lophotrochozoa</taxon>
        <taxon>Annelida</taxon>
        <taxon>Polychaeta</taxon>
        <taxon>Sedentaria</taxon>
        <taxon>Canalipalpata</taxon>
        <taxon>Sabellida</taxon>
        <taxon>Oweniida</taxon>
        <taxon>Oweniidae</taxon>
        <taxon>Owenia</taxon>
    </lineage>
</organism>
<dbReference type="Pfam" id="PF05050">
    <property type="entry name" value="Methyltransf_21"/>
    <property type="match status" value="1"/>
</dbReference>
<dbReference type="OrthoDB" id="6352234at2759"/>
<accession>A0A8S4QG40</accession>
<dbReference type="GO" id="GO:0005886">
    <property type="term" value="C:plasma membrane"/>
    <property type="evidence" value="ECO:0007669"/>
    <property type="project" value="TreeGrafter"/>
</dbReference>
<dbReference type="PANTHER" id="PTHR34009">
    <property type="entry name" value="PROTEIN STAR"/>
    <property type="match status" value="1"/>
</dbReference>
<name>A0A8S4QG40_OWEFU</name>
<keyword evidence="4" id="KW-1185">Reference proteome</keyword>